<proteinExistence type="inferred from homology"/>
<keyword evidence="5" id="KW-0963">Cytoplasm</keyword>
<dbReference type="SUPFAM" id="SSF47323">
    <property type="entry name" value="Anticodon-binding domain of a subclass of class I aminoacyl-tRNA synthetases"/>
    <property type="match status" value="1"/>
</dbReference>
<name>A0A8K1CC06_PYTOL</name>
<feature type="domain" description="Cysteinyl-tRNA synthetase class Ia DALR" evidence="15">
    <location>
        <begin position="415"/>
        <end position="476"/>
    </location>
</feature>
<gene>
    <name evidence="16" type="ORF">Poli38472_004646</name>
</gene>
<dbReference type="GO" id="GO:0006423">
    <property type="term" value="P:cysteinyl-tRNA aminoacylation"/>
    <property type="evidence" value="ECO:0007669"/>
    <property type="project" value="InterPro"/>
</dbReference>
<dbReference type="InterPro" id="IPR024909">
    <property type="entry name" value="Cys-tRNA/MSH_ligase"/>
</dbReference>
<dbReference type="GO" id="GO:0005737">
    <property type="term" value="C:cytoplasm"/>
    <property type="evidence" value="ECO:0007669"/>
    <property type="project" value="UniProtKB-SubCell"/>
</dbReference>
<dbReference type="InterPro" id="IPR015273">
    <property type="entry name" value="Cys-tRNA-synt_Ia_DALR"/>
</dbReference>
<dbReference type="GO" id="GO:0005524">
    <property type="term" value="F:ATP binding"/>
    <property type="evidence" value="ECO:0007669"/>
    <property type="project" value="UniProtKB-KW"/>
</dbReference>
<dbReference type="EMBL" id="SPLM01000109">
    <property type="protein sequence ID" value="TMW59577.1"/>
    <property type="molecule type" value="Genomic_DNA"/>
</dbReference>
<comment type="caution">
    <text evidence="16">The sequence shown here is derived from an EMBL/GenBank/DDBJ whole genome shotgun (WGS) entry which is preliminary data.</text>
</comment>
<comment type="similarity">
    <text evidence="3">Belongs to the class-I aminoacyl-tRNA synthetase family.</text>
</comment>
<protein>
    <recommendedName>
        <fullName evidence="4">cysteine--tRNA ligase</fullName>
        <ecNumber evidence="4">6.1.1.16</ecNumber>
    </recommendedName>
    <alternativeName>
        <fullName evidence="13">Cysteinyl-tRNA synthetase</fullName>
    </alternativeName>
</protein>
<feature type="compositionally biased region" description="Acidic residues" evidence="14">
    <location>
        <begin position="625"/>
        <end position="636"/>
    </location>
</feature>
<evidence type="ECO:0000256" key="8">
    <source>
        <dbReference type="ARBA" id="ARBA00022741"/>
    </source>
</evidence>
<keyword evidence="9" id="KW-0862">Zinc</keyword>
<dbReference type="InterPro" id="IPR015803">
    <property type="entry name" value="Cys-tRNA-ligase"/>
</dbReference>
<dbReference type="EC" id="6.1.1.16" evidence="4"/>
<dbReference type="InterPro" id="IPR009080">
    <property type="entry name" value="tRNAsynth_Ia_anticodon-bd"/>
</dbReference>
<dbReference type="SMART" id="SM00840">
    <property type="entry name" value="DALR_2"/>
    <property type="match status" value="1"/>
</dbReference>
<feature type="compositionally biased region" description="Basic residues" evidence="14">
    <location>
        <begin position="643"/>
        <end position="658"/>
    </location>
</feature>
<dbReference type="OrthoDB" id="438179at2759"/>
<dbReference type="FunFam" id="3.40.50.620:FF:000027">
    <property type="entry name" value="Cysteine--tRNA ligase, cytoplasmic"/>
    <property type="match status" value="1"/>
</dbReference>
<feature type="region of interest" description="Disordered" evidence="14">
    <location>
        <begin position="622"/>
        <end position="666"/>
    </location>
</feature>
<keyword evidence="8" id="KW-0547">Nucleotide-binding</keyword>
<dbReference type="AlphaFoldDB" id="A0A8K1CC06"/>
<dbReference type="SUPFAM" id="SSF52374">
    <property type="entry name" value="Nucleotidylyl transferase"/>
    <property type="match status" value="1"/>
</dbReference>
<evidence type="ECO:0000256" key="6">
    <source>
        <dbReference type="ARBA" id="ARBA00022598"/>
    </source>
</evidence>
<comment type="cofactor">
    <cofactor evidence="1">
        <name>Zn(2+)</name>
        <dbReference type="ChEBI" id="CHEBI:29105"/>
    </cofactor>
</comment>
<dbReference type="NCBIfam" id="TIGR00435">
    <property type="entry name" value="cysS"/>
    <property type="match status" value="1"/>
</dbReference>
<evidence type="ECO:0000256" key="10">
    <source>
        <dbReference type="ARBA" id="ARBA00022840"/>
    </source>
</evidence>
<dbReference type="Pfam" id="PF01406">
    <property type="entry name" value="tRNA-synt_1e"/>
    <property type="match status" value="1"/>
</dbReference>
<dbReference type="GO" id="GO:0004817">
    <property type="term" value="F:cysteine-tRNA ligase activity"/>
    <property type="evidence" value="ECO:0007669"/>
    <property type="project" value="UniProtKB-EC"/>
</dbReference>
<dbReference type="Proteomes" id="UP000794436">
    <property type="component" value="Unassembled WGS sequence"/>
</dbReference>
<reference evidence="16" key="1">
    <citation type="submission" date="2019-03" db="EMBL/GenBank/DDBJ databases">
        <title>Long read genome sequence of the mycoparasitic Pythium oligandrum ATCC 38472 isolated from sugarbeet rhizosphere.</title>
        <authorList>
            <person name="Gaulin E."/>
        </authorList>
    </citation>
    <scope>NUCLEOTIDE SEQUENCE</scope>
    <source>
        <strain evidence="16">ATCC 38472_TT</strain>
    </source>
</reference>
<dbReference type="Pfam" id="PF09190">
    <property type="entry name" value="DALR_2"/>
    <property type="match status" value="1"/>
</dbReference>
<dbReference type="Gene3D" id="1.20.120.1910">
    <property type="entry name" value="Cysteine-tRNA ligase, C-terminal anti-codon recognition domain"/>
    <property type="match status" value="1"/>
</dbReference>
<evidence type="ECO:0000256" key="1">
    <source>
        <dbReference type="ARBA" id="ARBA00001947"/>
    </source>
</evidence>
<sequence length="666" mass="75563">MLLRRSTARVCRPHAARGLTATRAFSSSITQTSAGDVLAWNSLSGRQEPLPRATSVTPHVLKWYACGPTVYDRAHLGHARAYVSQDILRRVLEKRFQHHVFLVMGVTDVDDKIIKRANERGMRFDELAREEEREFFSDMEQLHVLPPNAITRVSEHMDEIIAYIQQIEQNGFAYAATDGSGVYFNTQRLGDAYGKLDPMRQTKTAGHQEYEQQTEFEDTDGFHKHDRRDFALWKATKDANEPSWPSPWGPGRPGWHIECSAMTHRVLGDRLDVHSGGIDLKFPHHNNEIAQCEAHNCSHLHDAEWCRHFVHFGHLYIRGLKMSKSLKNFISIKEFLATHSADHFRLFCLQYKYRVNIHYSEDRIRDAVVVADRLRNFLRNLHTYTSQRHTVHDVEKRCEAQDLHMLTTLFDAKVAFDAALRDDFDTPAALHGVLELIARANAYLLQHRESAPTEVLASVAAFVLDVLDVFGLEGLLKEFAHLRFLGTANAALKTETSSATSEVSADALLNALVQFRAAVRAQALEDPRNPAHAQILQLCDALRDQSLPPLGVQIEDLAPGEAVFKVLTTEERQAWQQERDAVDAEKQAKLAALLAKQQAFEELMQIAPSDFFSQHPDYTGQYGAFDEDGLPTEELDGTPLSKSQRKKLQKKRDKHAAAHAKYWQSK</sequence>
<keyword evidence="12" id="KW-0030">Aminoacyl-tRNA synthetase</keyword>
<dbReference type="InterPro" id="IPR014729">
    <property type="entry name" value="Rossmann-like_a/b/a_fold"/>
</dbReference>
<evidence type="ECO:0000256" key="14">
    <source>
        <dbReference type="SAM" id="MobiDB-lite"/>
    </source>
</evidence>
<evidence type="ECO:0000259" key="15">
    <source>
        <dbReference type="SMART" id="SM00840"/>
    </source>
</evidence>
<organism evidence="16 17">
    <name type="scientific">Pythium oligandrum</name>
    <name type="common">Mycoparasitic fungus</name>
    <dbReference type="NCBI Taxonomy" id="41045"/>
    <lineage>
        <taxon>Eukaryota</taxon>
        <taxon>Sar</taxon>
        <taxon>Stramenopiles</taxon>
        <taxon>Oomycota</taxon>
        <taxon>Peronosporomycetes</taxon>
        <taxon>Pythiales</taxon>
        <taxon>Pythiaceae</taxon>
        <taxon>Pythium</taxon>
    </lineage>
</organism>
<keyword evidence="11" id="KW-0648">Protein biosynthesis</keyword>
<evidence type="ECO:0000256" key="2">
    <source>
        <dbReference type="ARBA" id="ARBA00004496"/>
    </source>
</evidence>
<keyword evidence="17" id="KW-1185">Reference proteome</keyword>
<evidence type="ECO:0000256" key="5">
    <source>
        <dbReference type="ARBA" id="ARBA00022490"/>
    </source>
</evidence>
<comment type="subcellular location">
    <subcellularLocation>
        <location evidence="2">Cytoplasm</location>
    </subcellularLocation>
</comment>
<evidence type="ECO:0000313" key="16">
    <source>
        <dbReference type="EMBL" id="TMW59577.1"/>
    </source>
</evidence>
<accession>A0A8K1CC06</accession>
<evidence type="ECO:0000256" key="12">
    <source>
        <dbReference type="ARBA" id="ARBA00023146"/>
    </source>
</evidence>
<keyword evidence="10" id="KW-0067">ATP-binding</keyword>
<evidence type="ECO:0000256" key="11">
    <source>
        <dbReference type="ARBA" id="ARBA00022917"/>
    </source>
</evidence>
<dbReference type="PANTHER" id="PTHR10890">
    <property type="entry name" value="CYSTEINYL-TRNA SYNTHETASE"/>
    <property type="match status" value="1"/>
</dbReference>
<evidence type="ECO:0000256" key="13">
    <source>
        <dbReference type="ARBA" id="ARBA00031499"/>
    </source>
</evidence>
<evidence type="ECO:0000256" key="9">
    <source>
        <dbReference type="ARBA" id="ARBA00022833"/>
    </source>
</evidence>
<dbReference type="PRINTS" id="PR00983">
    <property type="entry name" value="TRNASYNTHCYS"/>
</dbReference>
<dbReference type="Gene3D" id="3.40.50.620">
    <property type="entry name" value="HUPs"/>
    <property type="match status" value="1"/>
</dbReference>
<evidence type="ECO:0000256" key="4">
    <source>
        <dbReference type="ARBA" id="ARBA00012832"/>
    </source>
</evidence>
<dbReference type="InterPro" id="IPR032678">
    <property type="entry name" value="tRNA-synt_1_cat_dom"/>
</dbReference>
<keyword evidence="7" id="KW-0479">Metal-binding</keyword>
<evidence type="ECO:0000256" key="3">
    <source>
        <dbReference type="ARBA" id="ARBA00005594"/>
    </source>
</evidence>
<dbReference type="CDD" id="cd00672">
    <property type="entry name" value="CysRS_core"/>
    <property type="match status" value="1"/>
</dbReference>
<evidence type="ECO:0000256" key="7">
    <source>
        <dbReference type="ARBA" id="ARBA00022723"/>
    </source>
</evidence>
<keyword evidence="6" id="KW-0436">Ligase</keyword>
<dbReference type="HAMAP" id="MF_00041">
    <property type="entry name" value="Cys_tRNA_synth"/>
    <property type="match status" value="1"/>
</dbReference>
<evidence type="ECO:0000313" key="17">
    <source>
        <dbReference type="Proteomes" id="UP000794436"/>
    </source>
</evidence>
<dbReference type="GO" id="GO:0046872">
    <property type="term" value="F:metal ion binding"/>
    <property type="evidence" value="ECO:0007669"/>
    <property type="project" value="UniProtKB-KW"/>
</dbReference>
<dbReference type="PANTHER" id="PTHR10890:SF3">
    <property type="entry name" value="CYSTEINE--TRNA LIGASE, CYTOPLASMIC"/>
    <property type="match status" value="1"/>
</dbReference>